<evidence type="ECO:0000313" key="3">
    <source>
        <dbReference type="EMBL" id="SFD47270.1"/>
    </source>
</evidence>
<organism evidence="3 4">
    <name type="scientific">Nannocystis exedens</name>
    <dbReference type="NCBI Taxonomy" id="54"/>
    <lineage>
        <taxon>Bacteria</taxon>
        <taxon>Pseudomonadati</taxon>
        <taxon>Myxococcota</taxon>
        <taxon>Polyangia</taxon>
        <taxon>Nannocystales</taxon>
        <taxon>Nannocystaceae</taxon>
        <taxon>Nannocystis</taxon>
    </lineage>
</organism>
<dbReference type="Pfam" id="PF00498">
    <property type="entry name" value="FHA"/>
    <property type="match status" value="1"/>
</dbReference>
<dbReference type="EMBL" id="FOMX01000002">
    <property type="protein sequence ID" value="SFD47270.1"/>
    <property type="molecule type" value="Genomic_DNA"/>
</dbReference>
<dbReference type="Gene3D" id="2.60.200.20">
    <property type="match status" value="1"/>
</dbReference>
<feature type="compositionally biased region" description="Low complexity" evidence="1">
    <location>
        <begin position="78"/>
        <end position="89"/>
    </location>
</feature>
<evidence type="ECO:0000313" key="4">
    <source>
        <dbReference type="Proteomes" id="UP000199400"/>
    </source>
</evidence>
<dbReference type="InterPro" id="IPR000253">
    <property type="entry name" value="FHA_dom"/>
</dbReference>
<dbReference type="PROSITE" id="PS50006">
    <property type="entry name" value="FHA_DOMAIN"/>
    <property type="match status" value="1"/>
</dbReference>
<gene>
    <name evidence="3" type="ORF">SAMN02745121_00114</name>
</gene>
<dbReference type="SUPFAM" id="SSF49879">
    <property type="entry name" value="SMAD/FHA domain"/>
    <property type="match status" value="1"/>
</dbReference>
<feature type="domain" description="FHA" evidence="2">
    <location>
        <begin position="214"/>
        <end position="264"/>
    </location>
</feature>
<dbReference type="AlphaFoldDB" id="A0A1I1SW70"/>
<proteinExistence type="predicted"/>
<dbReference type="SMART" id="SM00240">
    <property type="entry name" value="FHA"/>
    <property type="match status" value="1"/>
</dbReference>
<protein>
    <submittedName>
        <fullName evidence="3">Forkhead associated (FHA) domain, binds pSer, pThr, pTyr</fullName>
    </submittedName>
</protein>
<feature type="compositionally biased region" description="Pro residues" evidence="1">
    <location>
        <begin position="174"/>
        <end position="189"/>
    </location>
</feature>
<sequence>MSKTLRQFQCRDDLWARVEALAKRRGIATDDVVQAALLQLFKGAAKGKKDESSGMTAPPPAGPNTPPRSVLSTQPGHPGAARPASAPLPSAAPVPRPPGVRPPPSGPMTSPPPGPAAPPASISSSQNRAPSALPQPRLPKPATAPSTPVPPPASIPAAPPTLGAPSPAKVAPSLPRPPTGASRLPPPTGAPLSKPRPLYVLFEGQWYEIDKEEFVIGRGQKFSDLAIKDANISRRHASVVRRGNDYFIKDLGSTNGIEFEGQRVDNHKVNDGSVYFLCDHELRFTFTPPNAAT</sequence>
<dbReference type="STRING" id="54.SAMN02745121_00114"/>
<feature type="region of interest" description="Disordered" evidence="1">
    <location>
        <begin position="45"/>
        <end position="195"/>
    </location>
</feature>
<feature type="compositionally biased region" description="Pro residues" evidence="1">
    <location>
        <begin position="147"/>
        <end position="159"/>
    </location>
</feature>
<dbReference type="Proteomes" id="UP000199400">
    <property type="component" value="Unassembled WGS sequence"/>
</dbReference>
<keyword evidence="4" id="KW-1185">Reference proteome</keyword>
<feature type="compositionally biased region" description="Pro residues" evidence="1">
    <location>
        <begin position="57"/>
        <end position="66"/>
    </location>
</feature>
<evidence type="ECO:0000256" key="1">
    <source>
        <dbReference type="SAM" id="MobiDB-lite"/>
    </source>
</evidence>
<name>A0A1I1SW70_9BACT</name>
<evidence type="ECO:0000259" key="2">
    <source>
        <dbReference type="PROSITE" id="PS50006"/>
    </source>
</evidence>
<accession>A0A1I1SW70</accession>
<dbReference type="CDD" id="cd00060">
    <property type="entry name" value="FHA"/>
    <property type="match status" value="1"/>
</dbReference>
<dbReference type="OrthoDB" id="4336084at2"/>
<reference evidence="4" key="1">
    <citation type="submission" date="2016-10" db="EMBL/GenBank/DDBJ databases">
        <authorList>
            <person name="Varghese N."/>
            <person name="Submissions S."/>
        </authorList>
    </citation>
    <scope>NUCLEOTIDE SEQUENCE [LARGE SCALE GENOMIC DNA]</scope>
    <source>
        <strain evidence="4">ATCC 25963</strain>
    </source>
</reference>
<dbReference type="InterPro" id="IPR008984">
    <property type="entry name" value="SMAD_FHA_dom_sf"/>
</dbReference>
<dbReference type="RefSeq" id="WP_100792669.1">
    <property type="nucleotide sequence ID" value="NZ_NETK01000001.1"/>
</dbReference>
<feature type="compositionally biased region" description="Pro residues" evidence="1">
    <location>
        <begin position="90"/>
        <end position="118"/>
    </location>
</feature>